<evidence type="ECO:0000256" key="10">
    <source>
        <dbReference type="ARBA" id="ARBA00022840"/>
    </source>
</evidence>
<sequence>MAFIQSLYIGKVRNSAILNNETRIIQTTPRISAFDFIFPFEVEKKAEILQAISVWYFNKTKHIIENSLIGCLDETHLLVKEAQVFPIEIIVRSYLSGSLWRLYEEKGATAVFSIYGVMLPEGMIQNQKFEKPILTPTTKAETGHDCPISCEQAAQIVGKENWNYIEKKALELFLFGEKEAQSRGLILVDTKYEMGLYQNKIILVDEIHTPDSSRYWYAKNLNLSSPKQLSKEFLREELIKILGKPENFKENPANHPYFSDKKVTDEIAHKISQRYIELYETFVGNVTPSEICNSYSIDWPIPKNIFNEYMDSATMPAKILVAGNGGRDFSIYSSFTKLPEVNSVYCAAGKRNWFTAKYKECPSTNVSDIAKFAAENSVGLVIAGPELPIAQGISAACQEFKIPVLAPSLGCASLEASKIICKEIIISAGIKTADSTIITWKKLKETLHCFIENGSSNNFSLPCVIKYDSLAAGKGVFVLFKREDVIEALHSIEINLNEWESLSAQINAPTYSKKQGEPCFLIEETLSGEEISAIALCNGENFRLLPIARDYKRRNNGQTGPNTGGMGTVSPMQLNSQLREQIKDSFTKTLRELVKRNMPYQGFLFAGFMVDKNNTAWLLEYNCRLGDPETQVLLPGLQRDFYTELYRTAKGLPFLFPEKSGTAFSHDNLKRVFVVGASPEYPEKSAARREVLIPENNEFSELNCEFIPTAIEPDNSTTGGRAFGVTATALTFEEAQKNAYIAMNKIQLKNSDGTLSQPHFRTDIAAELCSYENSK</sequence>
<evidence type="ECO:0000256" key="13">
    <source>
        <dbReference type="ARBA" id="ARBA00042864"/>
    </source>
</evidence>
<keyword evidence="18" id="KW-1185">Reference proteome</keyword>
<keyword evidence="9" id="KW-0658">Purine biosynthesis</keyword>
<dbReference type="InterPro" id="IPR000115">
    <property type="entry name" value="PRibGlycinamide_synth"/>
</dbReference>
<evidence type="ECO:0000313" key="17">
    <source>
        <dbReference type="EMBL" id="APJ03392.1"/>
    </source>
</evidence>
<dbReference type="GO" id="GO:0005524">
    <property type="term" value="F:ATP binding"/>
    <property type="evidence" value="ECO:0007669"/>
    <property type="project" value="UniProtKB-UniRule"/>
</dbReference>
<comment type="cofactor">
    <cofactor evidence="1">
        <name>Mn(2+)</name>
        <dbReference type="ChEBI" id="CHEBI:29035"/>
    </cofactor>
</comment>
<dbReference type="UniPathway" id="UPA00074">
    <property type="reaction ID" value="UER00125"/>
</dbReference>
<dbReference type="PROSITE" id="PS50975">
    <property type="entry name" value="ATP_GRASP"/>
    <property type="match status" value="1"/>
</dbReference>
<evidence type="ECO:0000256" key="15">
    <source>
        <dbReference type="PROSITE-ProRule" id="PRU00409"/>
    </source>
</evidence>
<dbReference type="InterPro" id="IPR028923">
    <property type="entry name" value="SAICAR_synt/ADE2_N"/>
</dbReference>
<reference evidence="17 18" key="1">
    <citation type="submission" date="2016-10" db="EMBL/GenBank/DDBJ databases">
        <title>Silvanigrella aquatica sp. nov., isolated from a freshwater lake located in the Black Forest, Germany, description of Silvanigrellaceae fam. nov., Silvanigrellales ord. nov., reclassification of the order Bdellovibrionales in the class Oligoflexia, reclassification of the families Bacteriovoracaceae and Halobacteriovoraceae in the new order Bacteriovoracales ord. nov., and reclassification of the family Pseudobacteriovoracaceae in the order Oligoflexiales.</title>
        <authorList>
            <person name="Hahn M.W."/>
            <person name="Schmidt J."/>
            <person name="Koll U."/>
            <person name="Rohde M."/>
            <person name="Verbag S."/>
            <person name="Pitt A."/>
            <person name="Nakai R."/>
            <person name="Naganuma T."/>
            <person name="Lang E."/>
        </authorList>
    </citation>
    <scope>NUCLEOTIDE SEQUENCE [LARGE SCALE GENOMIC DNA]</scope>
    <source>
        <strain evidence="17 18">MWH-Nonnen-W8red</strain>
    </source>
</reference>
<dbReference type="InterPro" id="IPR013815">
    <property type="entry name" value="ATP_grasp_subdomain_1"/>
</dbReference>
<evidence type="ECO:0000256" key="1">
    <source>
        <dbReference type="ARBA" id="ARBA00001936"/>
    </source>
</evidence>
<evidence type="ECO:0000256" key="2">
    <source>
        <dbReference type="ARBA" id="ARBA00001946"/>
    </source>
</evidence>
<dbReference type="EC" id="6.3.2.6" evidence="5"/>
<dbReference type="InterPro" id="IPR011054">
    <property type="entry name" value="Rudment_hybrid_motif"/>
</dbReference>
<dbReference type="Pfam" id="PF02843">
    <property type="entry name" value="GARS_C"/>
    <property type="match status" value="1"/>
</dbReference>
<keyword evidence="8 15" id="KW-0547">Nucleotide-binding</keyword>
<dbReference type="GO" id="GO:0009113">
    <property type="term" value="P:purine nucleobase biosynthetic process"/>
    <property type="evidence" value="ECO:0007669"/>
    <property type="project" value="InterPro"/>
</dbReference>
<keyword evidence="7" id="KW-0436">Ligase</keyword>
<evidence type="ECO:0000256" key="5">
    <source>
        <dbReference type="ARBA" id="ARBA00012217"/>
    </source>
</evidence>
<dbReference type="SUPFAM" id="SSF51246">
    <property type="entry name" value="Rudiment single hybrid motif"/>
    <property type="match status" value="1"/>
</dbReference>
<dbReference type="SUPFAM" id="SSF56059">
    <property type="entry name" value="Glutathione synthetase ATP-binding domain-like"/>
    <property type="match status" value="1"/>
</dbReference>
<dbReference type="SMART" id="SM01209">
    <property type="entry name" value="GARS_A"/>
    <property type="match status" value="1"/>
</dbReference>
<dbReference type="EMBL" id="CP017834">
    <property type="protein sequence ID" value="APJ03392.1"/>
    <property type="molecule type" value="Genomic_DNA"/>
</dbReference>
<dbReference type="STRING" id="1915309.AXG55_05520"/>
<dbReference type="Pfam" id="PF01259">
    <property type="entry name" value="SAICAR_synt"/>
    <property type="match status" value="1"/>
</dbReference>
<dbReference type="AlphaFoldDB" id="A0A1L4CZL3"/>
<dbReference type="RefSeq" id="WP_148697124.1">
    <property type="nucleotide sequence ID" value="NZ_CP017834.1"/>
</dbReference>
<dbReference type="Gene3D" id="3.40.50.20">
    <property type="match status" value="1"/>
</dbReference>
<dbReference type="GO" id="GO:0004637">
    <property type="term" value="F:phosphoribosylamine-glycine ligase activity"/>
    <property type="evidence" value="ECO:0007669"/>
    <property type="project" value="UniProtKB-EC"/>
</dbReference>
<proteinExistence type="inferred from homology"/>
<evidence type="ECO:0000259" key="16">
    <source>
        <dbReference type="PROSITE" id="PS50975"/>
    </source>
</evidence>
<dbReference type="InterPro" id="IPR020560">
    <property type="entry name" value="PRibGlycinamide_synth_C-dom"/>
</dbReference>
<dbReference type="Pfam" id="PF01071">
    <property type="entry name" value="GARS_A"/>
    <property type="match status" value="1"/>
</dbReference>
<dbReference type="CDD" id="cd01414">
    <property type="entry name" value="SAICAR_synt_Sc"/>
    <property type="match status" value="1"/>
</dbReference>
<evidence type="ECO:0000256" key="4">
    <source>
        <dbReference type="ARBA" id="ARBA00005174"/>
    </source>
</evidence>
<dbReference type="SUPFAM" id="SSF56104">
    <property type="entry name" value="SAICAR synthase-like"/>
    <property type="match status" value="1"/>
</dbReference>
<dbReference type="SMART" id="SM01210">
    <property type="entry name" value="GARS_C"/>
    <property type="match status" value="1"/>
</dbReference>
<organism evidence="17 18">
    <name type="scientific">Silvanigrella aquatica</name>
    <dbReference type="NCBI Taxonomy" id="1915309"/>
    <lineage>
        <taxon>Bacteria</taxon>
        <taxon>Pseudomonadati</taxon>
        <taxon>Bdellovibrionota</taxon>
        <taxon>Oligoflexia</taxon>
        <taxon>Silvanigrellales</taxon>
        <taxon>Silvanigrellaceae</taxon>
        <taxon>Silvanigrella</taxon>
    </lineage>
</organism>
<keyword evidence="10 15" id="KW-0067">ATP-binding</keyword>
<dbReference type="InterPro" id="IPR020562">
    <property type="entry name" value="PRibGlycinamide_synth_N"/>
</dbReference>
<dbReference type="GO" id="GO:0006189">
    <property type="term" value="P:'de novo' IMP biosynthetic process"/>
    <property type="evidence" value="ECO:0007669"/>
    <property type="project" value="UniProtKB-UniPathway"/>
</dbReference>
<dbReference type="InterPro" id="IPR037123">
    <property type="entry name" value="PRibGlycinamide_synth_C_sf"/>
</dbReference>
<dbReference type="OrthoDB" id="5289455at2"/>
<evidence type="ECO:0000256" key="7">
    <source>
        <dbReference type="ARBA" id="ARBA00022598"/>
    </source>
</evidence>
<comment type="pathway">
    <text evidence="3">Purine metabolism; IMP biosynthesis via de novo pathway; 5-amino-1-(5-phospho-D-ribosyl)imidazole-4-carboxamide from 5-amino-1-(5-phospho-D-ribosyl)imidazole-4-carboxylate: step 1/2.</text>
</comment>
<evidence type="ECO:0000256" key="11">
    <source>
        <dbReference type="ARBA" id="ARBA00038345"/>
    </source>
</evidence>
<dbReference type="InterPro" id="IPR020559">
    <property type="entry name" value="PRibGlycinamide_synth_CS"/>
</dbReference>
<dbReference type="InterPro" id="IPR018236">
    <property type="entry name" value="SAICAR_synthetase_CS"/>
</dbReference>
<dbReference type="EC" id="6.3.4.13" evidence="6"/>
<accession>A0A1L4CZL3</accession>
<feature type="domain" description="ATP-grasp" evidence="16">
    <location>
        <begin position="422"/>
        <end position="650"/>
    </location>
</feature>
<comment type="catalytic activity">
    <reaction evidence="14">
        <text>5-amino-1-(5-phospho-D-ribosyl)imidazole-4-carboxylate + L-aspartate + ATP = (2S)-2-[5-amino-1-(5-phospho-beta-D-ribosyl)imidazole-4-carboxamido]succinate + ADP + phosphate + 2 H(+)</text>
        <dbReference type="Rhea" id="RHEA:22628"/>
        <dbReference type="ChEBI" id="CHEBI:15378"/>
        <dbReference type="ChEBI" id="CHEBI:29991"/>
        <dbReference type="ChEBI" id="CHEBI:30616"/>
        <dbReference type="ChEBI" id="CHEBI:43474"/>
        <dbReference type="ChEBI" id="CHEBI:58443"/>
        <dbReference type="ChEBI" id="CHEBI:77657"/>
        <dbReference type="ChEBI" id="CHEBI:456216"/>
        <dbReference type="EC" id="6.3.2.6"/>
    </reaction>
</comment>
<name>A0A1L4CZL3_9BACT</name>
<evidence type="ECO:0000256" key="12">
    <source>
        <dbReference type="ARBA" id="ARBA00042242"/>
    </source>
</evidence>
<evidence type="ECO:0000256" key="6">
    <source>
        <dbReference type="ARBA" id="ARBA00013255"/>
    </source>
</evidence>
<dbReference type="Gene3D" id="3.30.470.20">
    <property type="entry name" value="ATP-grasp fold, B domain"/>
    <property type="match status" value="2"/>
</dbReference>
<dbReference type="InterPro" id="IPR011761">
    <property type="entry name" value="ATP-grasp"/>
</dbReference>
<comment type="similarity">
    <text evidence="11">Belongs to the GARS family.</text>
</comment>
<evidence type="ECO:0000256" key="3">
    <source>
        <dbReference type="ARBA" id="ARBA00004672"/>
    </source>
</evidence>
<evidence type="ECO:0000256" key="8">
    <source>
        <dbReference type="ARBA" id="ARBA00022741"/>
    </source>
</evidence>
<protein>
    <recommendedName>
        <fullName evidence="12">Glycinamide ribonucleotide synthetase</fullName>
        <ecNumber evidence="5">6.3.2.6</ecNumber>
        <ecNumber evidence="6">6.3.4.13</ecNumber>
    </recommendedName>
    <alternativeName>
        <fullName evidence="13">Phosphoribosylglycinamide synthetase</fullName>
    </alternativeName>
</protein>
<evidence type="ECO:0000256" key="9">
    <source>
        <dbReference type="ARBA" id="ARBA00022755"/>
    </source>
</evidence>
<dbReference type="GO" id="GO:0004639">
    <property type="term" value="F:phosphoribosylaminoimidazolesuccinocarboxamide synthase activity"/>
    <property type="evidence" value="ECO:0007669"/>
    <property type="project" value="UniProtKB-EC"/>
</dbReference>
<dbReference type="SUPFAM" id="SSF52440">
    <property type="entry name" value="PreATP-grasp domain"/>
    <property type="match status" value="1"/>
</dbReference>
<comment type="cofactor">
    <cofactor evidence="2">
        <name>Mg(2+)</name>
        <dbReference type="ChEBI" id="CHEBI:18420"/>
    </cofactor>
</comment>
<comment type="pathway">
    <text evidence="4">Purine metabolism; IMP biosynthesis via de novo pathway; N(1)-(5-phospho-D-ribosyl)glycinamide from 5-phospho-alpha-D-ribose 1-diphosphate: step 2/2.</text>
</comment>
<evidence type="ECO:0000256" key="14">
    <source>
        <dbReference type="ARBA" id="ARBA00048475"/>
    </source>
</evidence>
<dbReference type="Gene3D" id="3.90.600.10">
    <property type="entry name" value="Phosphoribosylglycinamide synthetase, C-terminal domain"/>
    <property type="match status" value="1"/>
</dbReference>
<dbReference type="KEGG" id="saqi:AXG55_05520"/>
<evidence type="ECO:0000313" key="18">
    <source>
        <dbReference type="Proteomes" id="UP000184731"/>
    </source>
</evidence>
<gene>
    <name evidence="17" type="ORF">AXG55_05520</name>
</gene>
<dbReference type="PROSITE" id="PS01057">
    <property type="entry name" value="SAICAR_SYNTHETASE_1"/>
    <property type="match status" value="1"/>
</dbReference>
<dbReference type="PANTHER" id="PTHR43472">
    <property type="entry name" value="PHOSPHORIBOSYLAMINE--GLYCINE LIGASE"/>
    <property type="match status" value="1"/>
</dbReference>
<dbReference type="InterPro" id="IPR016185">
    <property type="entry name" value="PreATP-grasp_dom_sf"/>
</dbReference>
<dbReference type="Gene3D" id="3.30.200.20">
    <property type="entry name" value="Phosphorylase Kinase, domain 1"/>
    <property type="match status" value="1"/>
</dbReference>
<dbReference type="InterPro" id="IPR020561">
    <property type="entry name" value="PRibGlycinamid_synth_ATP-grasp"/>
</dbReference>
<dbReference type="GO" id="GO:0046872">
    <property type="term" value="F:metal ion binding"/>
    <property type="evidence" value="ECO:0007669"/>
    <property type="project" value="InterPro"/>
</dbReference>
<dbReference type="PROSITE" id="PS00184">
    <property type="entry name" value="GARS"/>
    <property type="match status" value="1"/>
</dbReference>
<dbReference type="PANTHER" id="PTHR43472:SF1">
    <property type="entry name" value="PHOSPHORIBOSYLAMINE--GLYCINE LIGASE, CHLOROPLASTIC"/>
    <property type="match status" value="1"/>
</dbReference>
<dbReference type="Proteomes" id="UP000184731">
    <property type="component" value="Chromosome"/>
</dbReference>
<dbReference type="Gene3D" id="3.30.1490.20">
    <property type="entry name" value="ATP-grasp fold, A domain"/>
    <property type="match status" value="1"/>
</dbReference>
<dbReference type="Pfam" id="PF02844">
    <property type="entry name" value="GARS_N"/>
    <property type="match status" value="1"/>
</dbReference>